<dbReference type="GO" id="GO:0016887">
    <property type="term" value="F:ATP hydrolysis activity"/>
    <property type="evidence" value="ECO:0007669"/>
    <property type="project" value="InterPro"/>
</dbReference>
<dbReference type="PANTHER" id="PTHR43820">
    <property type="entry name" value="HIGH-AFFINITY BRANCHED-CHAIN AMINO ACID TRANSPORT ATP-BINDING PROTEIN LIVF"/>
    <property type="match status" value="1"/>
</dbReference>
<keyword evidence="4 7" id="KW-0067">ATP-binding</keyword>
<dbReference type="PROSITE" id="PS50893">
    <property type="entry name" value="ABC_TRANSPORTER_2"/>
    <property type="match status" value="1"/>
</dbReference>
<evidence type="ECO:0000256" key="5">
    <source>
        <dbReference type="ARBA" id="ARBA00022970"/>
    </source>
</evidence>
<evidence type="ECO:0000313" key="7">
    <source>
        <dbReference type="EMBL" id="SFK62408.1"/>
    </source>
</evidence>
<reference evidence="7 8" key="1">
    <citation type="submission" date="2016-10" db="EMBL/GenBank/DDBJ databases">
        <authorList>
            <person name="de Groot N.N."/>
        </authorList>
    </citation>
    <scope>NUCLEOTIDE SEQUENCE [LARGE SCALE GENOMIC DNA]</scope>
    <source>
        <strain evidence="7 8">DSM 19981</strain>
    </source>
</reference>
<evidence type="ECO:0000256" key="2">
    <source>
        <dbReference type="ARBA" id="ARBA00022448"/>
    </source>
</evidence>
<gene>
    <name evidence="7" type="ORF">SAMN02745775_104357</name>
</gene>
<dbReference type="InterPro" id="IPR027417">
    <property type="entry name" value="P-loop_NTPase"/>
</dbReference>
<dbReference type="CDD" id="cd03224">
    <property type="entry name" value="ABC_TM1139_LivF_branched"/>
    <property type="match status" value="1"/>
</dbReference>
<dbReference type="Gene3D" id="3.40.50.300">
    <property type="entry name" value="P-loop containing nucleotide triphosphate hydrolases"/>
    <property type="match status" value="1"/>
</dbReference>
<dbReference type="GO" id="GO:0015658">
    <property type="term" value="F:branched-chain amino acid transmembrane transporter activity"/>
    <property type="evidence" value="ECO:0007669"/>
    <property type="project" value="TreeGrafter"/>
</dbReference>
<evidence type="ECO:0000259" key="6">
    <source>
        <dbReference type="PROSITE" id="PS50893"/>
    </source>
</evidence>
<keyword evidence="2" id="KW-0813">Transport</keyword>
<feature type="domain" description="ABC transporter" evidence="6">
    <location>
        <begin position="5"/>
        <end position="237"/>
    </location>
</feature>
<evidence type="ECO:0000256" key="1">
    <source>
        <dbReference type="ARBA" id="ARBA00005417"/>
    </source>
</evidence>
<proteinExistence type="inferred from homology"/>
<dbReference type="InterPro" id="IPR052156">
    <property type="entry name" value="BCAA_Transport_ATP-bd_LivF"/>
</dbReference>
<dbReference type="Proteomes" id="UP000199473">
    <property type="component" value="Unassembled WGS sequence"/>
</dbReference>
<dbReference type="EMBL" id="FOSQ01000004">
    <property type="protein sequence ID" value="SFK62408.1"/>
    <property type="molecule type" value="Genomic_DNA"/>
</dbReference>
<comment type="similarity">
    <text evidence="1">Belongs to the ABC transporter superfamily.</text>
</comment>
<dbReference type="Pfam" id="PF00005">
    <property type="entry name" value="ABC_tran"/>
    <property type="match status" value="1"/>
</dbReference>
<sequence>MTALLEAEGVVGGYGAADEILKGITVTLAAHRMAAIVGPNGAGKSTFLKAIAGLVKLKAGQVRLAGEVLTGLPPRGIAARGIAFVPQESNVFGSLSVRENLEMGGYLEPRATVARRVEGLFTRFPILAEKRRRAARTLSGGQRQILAMGMALMVEPKLLLLDEPSAGLSPKAAESLFDGIAAIHQEGTAILMVEQNALEALAIAEEGIVLVDGRVARTGEAAALAADPEVRRLFLGG</sequence>
<evidence type="ECO:0000256" key="3">
    <source>
        <dbReference type="ARBA" id="ARBA00022741"/>
    </source>
</evidence>
<evidence type="ECO:0000256" key="4">
    <source>
        <dbReference type="ARBA" id="ARBA00022840"/>
    </source>
</evidence>
<keyword evidence="5" id="KW-0029">Amino-acid transport</keyword>
<dbReference type="InterPro" id="IPR003439">
    <property type="entry name" value="ABC_transporter-like_ATP-bd"/>
</dbReference>
<dbReference type="InterPro" id="IPR003593">
    <property type="entry name" value="AAA+_ATPase"/>
</dbReference>
<evidence type="ECO:0000313" key="8">
    <source>
        <dbReference type="Proteomes" id="UP000199473"/>
    </source>
</evidence>
<name>A0A1I4B0P7_9PROT</name>
<accession>A0A1I4B0P7</accession>
<dbReference type="GO" id="GO:0005524">
    <property type="term" value="F:ATP binding"/>
    <property type="evidence" value="ECO:0007669"/>
    <property type="project" value="UniProtKB-KW"/>
</dbReference>
<dbReference type="SMART" id="SM00382">
    <property type="entry name" value="AAA"/>
    <property type="match status" value="1"/>
</dbReference>
<dbReference type="SUPFAM" id="SSF52540">
    <property type="entry name" value="P-loop containing nucleoside triphosphate hydrolases"/>
    <property type="match status" value="1"/>
</dbReference>
<dbReference type="STRING" id="1123062.SAMN02745775_104357"/>
<keyword evidence="8" id="KW-1185">Reference proteome</keyword>
<protein>
    <submittedName>
        <fullName evidence="7">Branched-chain amino acid transport system ATP-binding protein</fullName>
    </submittedName>
</protein>
<dbReference type="PANTHER" id="PTHR43820:SF4">
    <property type="entry name" value="HIGH-AFFINITY BRANCHED-CHAIN AMINO ACID TRANSPORT ATP-BINDING PROTEIN LIVF"/>
    <property type="match status" value="1"/>
</dbReference>
<dbReference type="OrthoDB" id="9810077at2"/>
<dbReference type="AlphaFoldDB" id="A0A1I4B0P7"/>
<organism evidence="7 8">
    <name type="scientific">Falsiroseomonas stagni DSM 19981</name>
    <dbReference type="NCBI Taxonomy" id="1123062"/>
    <lineage>
        <taxon>Bacteria</taxon>
        <taxon>Pseudomonadati</taxon>
        <taxon>Pseudomonadota</taxon>
        <taxon>Alphaproteobacteria</taxon>
        <taxon>Acetobacterales</taxon>
        <taxon>Roseomonadaceae</taxon>
        <taxon>Falsiroseomonas</taxon>
    </lineage>
</organism>
<keyword evidence="3" id="KW-0547">Nucleotide-binding</keyword>
<dbReference type="GO" id="GO:0015807">
    <property type="term" value="P:L-amino acid transport"/>
    <property type="evidence" value="ECO:0007669"/>
    <property type="project" value="TreeGrafter"/>
</dbReference>
<dbReference type="RefSeq" id="WP_092960483.1">
    <property type="nucleotide sequence ID" value="NZ_FOSQ01000004.1"/>
</dbReference>